<dbReference type="AlphaFoldDB" id="A0A9P8AP25"/>
<sequence>MPANVNPYDPHGLLLAEYFRKQVKDQSANKQLDAGSPGPHRHHRSRRHEAPRSSHEAPHSSHQPGYMSMGPVLSFTNPFDHGSTISVDEQPTAGSVGPDRHPRTRVRPEAPGSTYHASRANSSQPPRPVTPPNTFSGYDGSPETPPRKHSIDFWKTTVPRQWKHSPGKGGVRILPDKPVAIVPYVSHRGSVMPTDENGKPRKARPFIFDHGRQVDPQVACPNVCAHFQFMHEESFKLRKGTATLAVKQPAPIQPYQASSFIVFTDRRVAVDFPGQGSRGCGVLLRDVLDPPDGFSLVDDDEVVNPSNADALFLNIAVNGYPTALETIHLRCAHGRVTRYGLLRQVAKKHYHIMHMSVPATRTSKHHNKALPKKVAFERLRLVSLYTHDHAFWNAEFIYVSDPKSKRSACD</sequence>
<comment type="caution">
    <text evidence="2">The sequence shown here is derived from an EMBL/GenBank/DDBJ whole genome shotgun (WGS) entry which is preliminary data.</text>
</comment>
<accession>A0A9P8AP25</accession>
<evidence type="ECO:0000313" key="3">
    <source>
        <dbReference type="Proteomes" id="UP000812287"/>
    </source>
</evidence>
<proteinExistence type="predicted"/>
<evidence type="ECO:0000313" key="2">
    <source>
        <dbReference type="EMBL" id="KAG7442504.1"/>
    </source>
</evidence>
<keyword evidence="3" id="KW-1185">Reference proteome</keyword>
<reference evidence="2" key="1">
    <citation type="submission" date="2020-11" db="EMBL/GenBank/DDBJ databases">
        <title>Adaptations for nitrogen fixation in a non-lichenized fungal sporocarp promotes dispersal by wood-feeding termites.</title>
        <authorList>
            <consortium name="DOE Joint Genome Institute"/>
            <person name="Koch R.A."/>
            <person name="Yoon G."/>
            <person name="Arayal U."/>
            <person name="Lail K."/>
            <person name="Amirebrahimi M."/>
            <person name="Labutti K."/>
            <person name="Lipzen A."/>
            <person name="Riley R."/>
            <person name="Barry K."/>
            <person name="Henrissat B."/>
            <person name="Grigoriev I.V."/>
            <person name="Herr J.R."/>
            <person name="Aime M.C."/>
        </authorList>
    </citation>
    <scope>NUCLEOTIDE SEQUENCE</scope>
    <source>
        <strain evidence="2">MCA 3950</strain>
    </source>
</reference>
<dbReference type="EMBL" id="MU250551">
    <property type="protein sequence ID" value="KAG7442504.1"/>
    <property type="molecule type" value="Genomic_DNA"/>
</dbReference>
<name>A0A9P8AP25_9AGAR</name>
<gene>
    <name evidence="2" type="ORF">BT62DRAFT_385406</name>
</gene>
<feature type="compositionally biased region" description="Polar residues" evidence="1">
    <location>
        <begin position="83"/>
        <end position="93"/>
    </location>
</feature>
<dbReference type="GeneID" id="66103036"/>
<feature type="region of interest" description="Disordered" evidence="1">
    <location>
        <begin position="22"/>
        <end position="150"/>
    </location>
</feature>
<protein>
    <submittedName>
        <fullName evidence="2">Uncharacterized protein</fullName>
    </submittedName>
</protein>
<dbReference type="Proteomes" id="UP000812287">
    <property type="component" value="Unassembled WGS sequence"/>
</dbReference>
<evidence type="ECO:0000256" key="1">
    <source>
        <dbReference type="SAM" id="MobiDB-lite"/>
    </source>
</evidence>
<feature type="compositionally biased region" description="Basic and acidic residues" evidence="1">
    <location>
        <begin position="48"/>
        <end position="59"/>
    </location>
</feature>
<organism evidence="2 3">
    <name type="scientific">Guyanagaster necrorhizus</name>
    <dbReference type="NCBI Taxonomy" id="856835"/>
    <lineage>
        <taxon>Eukaryota</taxon>
        <taxon>Fungi</taxon>
        <taxon>Dikarya</taxon>
        <taxon>Basidiomycota</taxon>
        <taxon>Agaricomycotina</taxon>
        <taxon>Agaricomycetes</taxon>
        <taxon>Agaricomycetidae</taxon>
        <taxon>Agaricales</taxon>
        <taxon>Marasmiineae</taxon>
        <taxon>Physalacriaceae</taxon>
        <taxon>Guyanagaster</taxon>
    </lineage>
</organism>
<dbReference type="OrthoDB" id="2907496at2759"/>
<dbReference type="RefSeq" id="XP_043036004.1">
    <property type="nucleotide sequence ID" value="XM_043180740.1"/>
</dbReference>
<feature type="compositionally biased region" description="Polar residues" evidence="1">
    <location>
        <begin position="115"/>
        <end position="124"/>
    </location>
</feature>